<dbReference type="eggNOG" id="KOG1217">
    <property type="taxonomic scope" value="Eukaryota"/>
</dbReference>
<dbReference type="PANTHER" id="PTHR24182:SF13">
    <property type="entry name" value="LD18443P"/>
    <property type="match status" value="1"/>
</dbReference>
<accession>A2F2H0</accession>
<dbReference type="EMBL" id="DS113586">
    <property type="protein sequence ID" value="EAY00870.1"/>
    <property type="molecule type" value="Genomic_DNA"/>
</dbReference>
<dbReference type="PROSITE" id="PS50088">
    <property type="entry name" value="ANK_REPEAT"/>
    <property type="match status" value="3"/>
</dbReference>
<organism evidence="3 4">
    <name type="scientific">Trichomonas vaginalis (strain ATCC PRA-98 / G3)</name>
    <dbReference type="NCBI Taxonomy" id="412133"/>
    <lineage>
        <taxon>Eukaryota</taxon>
        <taxon>Metamonada</taxon>
        <taxon>Parabasalia</taxon>
        <taxon>Trichomonadida</taxon>
        <taxon>Trichomonadidae</taxon>
        <taxon>Trichomonas</taxon>
    </lineage>
</organism>
<dbReference type="VEuPathDB" id="TrichDB:TVAG_265730"/>
<dbReference type="OrthoDB" id="406555at2759"/>
<gene>
    <name evidence="3" type="ORF">TVAG_265730</name>
</gene>
<dbReference type="AlphaFoldDB" id="A2F2H0"/>
<dbReference type="KEGG" id="tva:4758688"/>
<feature type="repeat" description="ANK" evidence="1">
    <location>
        <begin position="346"/>
        <end position="378"/>
    </location>
</feature>
<feature type="repeat" description="ANK" evidence="1">
    <location>
        <begin position="313"/>
        <end position="345"/>
    </location>
</feature>
<dbReference type="SUPFAM" id="SSF48403">
    <property type="entry name" value="Ankyrin repeat"/>
    <property type="match status" value="1"/>
</dbReference>
<keyword evidence="1" id="KW-0040">ANK repeat</keyword>
<name>A2F2H0_TRIV3</name>
<dbReference type="SMART" id="SM00248">
    <property type="entry name" value="ANK"/>
    <property type="match status" value="4"/>
</dbReference>
<dbReference type="PANTHER" id="PTHR24182">
    <property type="entry name" value="ANKYRIN REPEAT AND SOCS BOX CONTAINING 4"/>
    <property type="match status" value="1"/>
</dbReference>
<dbReference type="Proteomes" id="UP000001542">
    <property type="component" value="Unassembled WGS sequence"/>
</dbReference>
<evidence type="ECO:0000256" key="1">
    <source>
        <dbReference type="PROSITE-ProRule" id="PRU00023"/>
    </source>
</evidence>
<sequence>MYNELSKRYSSYIDAFDALYKLNTSNEDEINKIYQKIKTQLIEGENLSPSLICNKIENAARLNNRYIKSYLKLNQKVSEEYHLDNRFLRQFTLEYTRILRIQDITVIRLLINDDLKSFIPYSLNKDCILCQNVFCFMFPFLMMNVLELCCYYGAVNCFKFLRSEFNFGITRLCLQYSFLGGNQEIINECLKYQIPDDESMKYAIASHNLDFVTFLMYEHNLKIDLEECANSNNLNAFFVYFDQTNDVNECFVHSPLFGIPSLCEFFRMQVSDIDAKSISLGYSALHLTANYNCIEESKLLISFGININAKNNDGETPLIVASKSNHEKMVDLLVLYGADINEKDNTGKTALHYAARNNNDESIDILLLHDADLNAVDNSGKKPALRWHKKLVHGFHEISKYFDKKLRH</sequence>
<dbReference type="Pfam" id="PF11929">
    <property type="entry name" value="DUF3447"/>
    <property type="match status" value="1"/>
</dbReference>
<dbReference type="VEuPathDB" id="TrichDB:TVAGG3_0980490"/>
<dbReference type="InterPro" id="IPR020683">
    <property type="entry name" value="DUF3447"/>
</dbReference>
<dbReference type="PROSITE" id="PS50297">
    <property type="entry name" value="ANK_REP_REGION"/>
    <property type="match status" value="3"/>
</dbReference>
<evidence type="ECO:0000313" key="3">
    <source>
        <dbReference type="EMBL" id="EAY00870.1"/>
    </source>
</evidence>
<dbReference type="InterPro" id="IPR036770">
    <property type="entry name" value="Ankyrin_rpt-contain_sf"/>
</dbReference>
<evidence type="ECO:0000313" key="4">
    <source>
        <dbReference type="Proteomes" id="UP000001542"/>
    </source>
</evidence>
<dbReference type="SMR" id="A2F2H0"/>
<dbReference type="RefSeq" id="XP_001313799.1">
    <property type="nucleotide sequence ID" value="XM_001313798.1"/>
</dbReference>
<dbReference type="Pfam" id="PF00023">
    <property type="entry name" value="Ank"/>
    <property type="match status" value="1"/>
</dbReference>
<dbReference type="InterPro" id="IPR002110">
    <property type="entry name" value="Ankyrin_rpt"/>
</dbReference>
<evidence type="ECO:0000259" key="2">
    <source>
        <dbReference type="Pfam" id="PF11929"/>
    </source>
</evidence>
<reference evidence="3" key="1">
    <citation type="submission" date="2006-10" db="EMBL/GenBank/DDBJ databases">
        <authorList>
            <person name="Amadeo P."/>
            <person name="Zhao Q."/>
            <person name="Wortman J."/>
            <person name="Fraser-Liggett C."/>
            <person name="Carlton J."/>
        </authorList>
    </citation>
    <scope>NUCLEOTIDE SEQUENCE</scope>
    <source>
        <strain evidence="3">G3</strain>
    </source>
</reference>
<protein>
    <submittedName>
        <fullName evidence="3">Ankyrin repeat protein, putative</fullName>
    </submittedName>
</protein>
<feature type="domain" description="DUF3447" evidence="2">
    <location>
        <begin position="165"/>
        <end position="240"/>
    </location>
</feature>
<reference evidence="3" key="2">
    <citation type="journal article" date="2007" name="Science">
        <title>Draft genome sequence of the sexually transmitted pathogen Trichomonas vaginalis.</title>
        <authorList>
            <person name="Carlton J.M."/>
            <person name="Hirt R.P."/>
            <person name="Silva J.C."/>
            <person name="Delcher A.L."/>
            <person name="Schatz M."/>
            <person name="Zhao Q."/>
            <person name="Wortman J.R."/>
            <person name="Bidwell S.L."/>
            <person name="Alsmark U.C.M."/>
            <person name="Besteiro S."/>
            <person name="Sicheritz-Ponten T."/>
            <person name="Noel C.J."/>
            <person name="Dacks J.B."/>
            <person name="Foster P.G."/>
            <person name="Simillion C."/>
            <person name="Van de Peer Y."/>
            <person name="Miranda-Saavedra D."/>
            <person name="Barton G.J."/>
            <person name="Westrop G.D."/>
            <person name="Mueller S."/>
            <person name="Dessi D."/>
            <person name="Fiori P.L."/>
            <person name="Ren Q."/>
            <person name="Paulsen I."/>
            <person name="Zhang H."/>
            <person name="Bastida-Corcuera F.D."/>
            <person name="Simoes-Barbosa A."/>
            <person name="Brown M.T."/>
            <person name="Hayes R.D."/>
            <person name="Mukherjee M."/>
            <person name="Okumura C.Y."/>
            <person name="Schneider R."/>
            <person name="Smith A.J."/>
            <person name="Vanacova S."/>
            <person name="Villalvazo M."/>
            <person name="Haas B.J."/>
            <person name="Pertea M."/>
            <person name="Feldblyum T.V."/>
            <person name="Utterback T.R."/>
            <person name="Shu C.L."/>
            <person name="Osoegawa K."/>
            <person name="de Jong P.J."/>
            <person name="Hrdy I."/>
            <person name="Horvathova L."/>
            <person name="Zubacova Z."/>
            <person name="Dolezal P."/>
            <person name="Malik S.B."/>
            <person name="Logsdon J.M. Jr."/>
            <person name="Henze K."/>
            <person name="Gupta A."/>
            <person name="Wang C.C."/>
            <person name="Dunne R.L."/>
            <person name="Upcroft J.A."/>
            <person name="Upcroft P."/>
            <person name="White O."/>
            <person name="Salzberg S.L."/>
            <person name="Tang P."/>
            <person name="Chiu C.-H."/>
            <person name="Lee Y.-S."/>
            <person name="Embley T.M."/>
            <person name="Coombs G.H."/>
            <person name="Mottram J.C."/>
            <person name="Tachezy J."/>
            <person name="Fraser-Liggett C.M."/>
            <person name="Johnson P.J."/>
        </authorList>
    </citation>
    <scope>NUCLEOTIDE SEQUENCE [LARGE SCALE GENOMIC DNA]</scope>
    <source>
        <strain evidence="3">G3</strain>
    </source>
</reference>
<dbReference type="Gene3D" id="1.25.40.20">
    <property type="entry name" value="Ankyrin repeat-containing domain"/>
    <property type="match status" value="1"/>
</dbReference>
<dbReference type="STRING" id="5722.A2F2H0"/>
<dbReference type="Pfam" id="PF12796">
    <property type="entry name" value="Ank_2"/>
    <property type="match status" value="1"/>
</dbReference>
<feature type="repeat" description="ANK" evidence="1">
    <location>
        <begin position="280"/>
        <end position="312"/>
    </location>
</feature>
<proteinExistence type="predicted"/>
<dbReference type="InParanoid" id="A2F2H0"/>
<keyword evidence="4" id="KW-1185">Reference proteome</keyword>